<accession>A0A383UMA0</accession>
<evidence type="ECO:0000313" key="2">
    <source>
        <dbReference type="EMBL" id="SZF00936.1"/>
    </source>
</evidence>
<reference evidence="2 3" key="1">
    <citation type="submission" date="2017-11" db="EMBL/GenBank/DDBJ databases">
        <authorList>
            <person name="Kracher B."/>
        </authorList>
    </citation>
    <scope>NUCLEOTIDE SEQUENCE [LARGE SCALE GENOMIC DNA]</scope>
    <source>
        <strain evidence="2 3">RACE1</strain>
    </source>
</reference>
<evidence type="ECO:0000313" key="3">
    <source>
        <dbReference type="Proteomes" id="UP000275772"/>
    </source>
</evidence>
<feature type="chain" id="PRO_5016565914" evidence="1">
    <location>
        <begin position="20"/>
        <end position="397"/>
    </location>
</feature>
<proteinExistence type="predicted"/>
<evidence type="ECO:0000256" key="1">
    <source>
        <dbReference type="SAM" id="SignalP"/>
    </source>
</evidence>
<dbReference type="VEuPathDB" id="FungiDB:BLGHR1_11686"/>
<name>A0A383UMA0_BLUHO</name>
<protein>
    <submittedName>
        <fullName evidence="2">Uncharacterized protein</fullName>
    </submittedName>
</protein>
<dbReference type="EMBL" id="UNSH01000029">
    <property type="protein sequence ID" value="SZF00936.1"/>
    <property type="molecule type" value="Genomic_DNA"/>
</dbReference>
<sequence>MSCAIAILLNTVGRLVVTGLDNGLSHYGVYNVPLTYQFLVPEEKLGIHVSTSQITQPDTHVVAYCSIINNLSQLVDIITKDIPDITRSPKLSDSEYVDLETKCRSYVERKSLATLELSMSELKKDGHCTDDNLASLNFQGILGVSGNYSCFAAPVESPSFNITADEPIRLESFLSEGELLRDRGLVIRPNAMAWFQGHLHIFEQRVSDDDDHTWWYPLTSIGQEDTNAPIIVEFIYQAIPQISWFMNVIIGFNKLMVTTSLPGLMLNASQEESSKTYQNRNPENLDHPKYIYDEEFLERRKDYIQFKFCKDTSKLLNNLGLPTSEYDESFGCHVPKYMSDEESIGQLKMIKLPPQSDTSLPAETFTRQPGEGWLCDERDLWADGPPKKAPSISRKLQ</sequence>
<keyword evidence="1" id="KW-0732">Signal</keyword>
<organism evidence="2 3">
    <name type="scientific">Blumeria hordei</name>
    <name type="common">Barley powdery mildew</name>
    <name type="synonym">Blumeria graminis f. sp. hordei</name>
    <dbReference type="NCBI Taxonomy" id="2867405"/>
    <lineage>
        <taxon>Eukaryota</taxon>
        <taxon>Fungi</taxon>
        <taxon>Dikarya</taxon>
        <taxon>Ascomycota</taxon>
        <taxon>Pezizomycotina</taxon>
        <taxon>Leotiomycetes</taxon>
        <taxon>Erysiphales</taxon>
        <taxon>Erysiphaceae</taxon>
        <taxon>Blumeria</taxon>
    </lineage>
</organism>
<gene>
    <name evidence="2" type="ORF">BLGHR1_11686</name>
</gene>
<dbReference type="Proteomes" id="UP000275772">
    <property type="component" value="Unassembled WGS sequence"/>
</dbReference>
<feature type="signal peptide" evidence="1">
    <location>
        <begin position="1"/>
        <end position="19"/>
    </location>
</feature>
<dbReference type="AlphaFoldDB" id="A0A383UMA0"/>